<comment type="caution">
    <text evidence="2">The sequence shown here is derived from an EMBL/GenBank/DDBJ whole genome shotgun (WGS) entry which is preliminary data.</text>
</comment>
<dbReference type="GO" id="GO:0009055">
    <property type="term" value="F:electron transfer activity"/>
    <property type="evidence" value="ECO:0007669"/>
    <property type="project" value="TreeGrafter"/>
</dbReference>
<dbReference type="Gene3D" id="3.40.30.10">
    <property type="entry name" value="Glutaredoxin"/>
    <property type="match status" value="1"/>
</dbReference>
<dbReference type="PROSITE" id="PS51354">
    <property type="entry name" value="GLUTAREDOXIN_2"/>
    <property type="match status" value="1"/>
</dbReference>
<dbReference type="InterPro" id="IPR036249">
    <property type="entry name" value="Thioredoxin-like_sf"/>
</dbReference>
<dbReference type="Proteomes" id="UP000186112">
    <property type="component" value="Unassembled WGS sequence"/>
</dbReference>
<organism evidence="2 3">
    <name type="scientific">Tissierella creatinophila DSM 6911</name>
    <dbReference type="NCBI Taxonomy" id="1123403"/>
    <lineage>
        <taxon>Bacteria</taxon>
        <taxon>Bacillati</taxon>
        <taxon>Bacillota</taxon>
        <taxon>Tissierellia</taxon>
        <taxon>Tissierellales</taxon>
        <taxon>Tissierellaceae</taxon>
        <taxon>Tissierella</taxon>
    </lineage>
</organism>
<evidence type="ECO:0000313" key="3">
    <source>
        <dbReference type="Proteomes" id="UP000186112"/>
    </source>
</evidence>
<name>A0A1U7M4P1_TISCR</name>
<dbReference type="SUPFAM" id="SSF52833">
    <property type="entry name" value="Thioredoxin-like"/>
    <property type="match status" value="1"/>
</dbReference>
<dbReference type="PROSITE" id="PS00195">
    <property type="entry name" value="GLUTAREDOXIN_1"/>
    <property type="match status" value="1"/>
</dbReference>
<dbReference type="InterPro" id="IPR002109">
    <property type="entry name" value="Glutaredoxin"/>
</dbReference>
<dbReference type="AlphaFoldDB" id="A0A1U7M4P1"/>
<accession>A0A1U7M4P1</accession>
<dbReference type="InterPro" id="IPR051548">
    <property type="entry name" value="Grx-like_ET"/>
</dbReference>
<dbReference type="OrthoDB" id="3174166at2"/>
<protein>
    <submittedName>
        <fullName evidence="2">Glutaredoxin-3</fullName>
    </submittedName>
</protein>
<dbReference type="Pfam" id="PF00462">
    <property type="entry name" value="Glutaredoxin"/>
    <property type="match status" value="1"/>
</dbReference>
<sequence length="76" mass="8590">MENITVYTSSTCPYCTLAKEYLDEKGLEYTEKNVQKDSAARKELMEMGHMGVPVIVIGEEQIVGFDKNKIDLSIDK</sequence>
<dbReference type="EMBL" id="LTDM01000032">
    <property type="protein sequence ID" value="OLS02284.1"/>
    <property type="molecule type" value="Genomic_DNA"/>
</dbReference>
<evidence type="ECO:0000259" key="1">
    <source>
        <dbReference type="Pfam" id="PF00462"/>
    </source>
</evidence>
<dbReference type="InterPro" id="IPR011911">
    <property type="entry name" value="GlrX_YruB"/>
</dbReference>
<dbReference type="GO" id="GO:0045454">
    <property type="term" value="P:cell redox homeostasis"/>
    <property type="evidence" value="ECO:0007669"/>
    <property type="project" value="TreeGrafter"/>
</dbReference>
<dbReference type="InterPro" id="IPR011767">
    <property type="entry name" value="GLR_AS"/>
</dbReference>
<gene>
    <name evidence="2" type="primary">grxC_1</name>
    <name evidence="2" type="ORF">TICRE_16700</name>
</gene>
<evidence type="ECO:0000313" key="2">
    <source>
        <dbReference type="EMBL" id="OLS02284.1"/>
    </source>
</evidence>
<dbReference type="RefSeq" id="WP_075727011.1">
    <property type="nucleotide sequence ID" value="NZ_LTDM01000032.1"/>
</dbReference>
<dbReference type="CDD" id="cd02976">
    <property type="entry name" value="NrdH"/>
    <property type="match status" value="1"/>
</dbReference>
<dbReference type="PANTHER" id="PTHR34386">
    <property type="entry name" value="GLUTAREDOXIN"/>
    <property type="match status" value="1"/>
</dbReference>
<feature type="domain" description="Glutaredoxin" evidence="1">
    <location>
        <begin position="4"/>
        <end position="61"/>
    </location>
</feature>
<reference evidence="2 3" key="1">
    <citation type="submission" date="2016-02" db="EMBL/GenBank/DDBJ databases">
        <title>Genome sequence of Tissierella creatinophila DSM 6911.</title>
        <authorList>
            <person name="Poehlein A."/>
            <person name="Daniel R."/>
        </authorList>
    </citation>
    <scope>NUCLEOTIDE SEQUENCE [LARGE SCALE GENOMIC DNA]</scope>
    <source>
        <strain evidence="2 3">DSM 6911</strain>
    </source>
</reference>
<keyword evidence="3" id="KW-1185">Reference proteome</keyword>
<proteinExistence type="predicted"/>
<dbReference type="PANTHER" id="PTHR34386:SF1">
    <property type="entry name" value="GLUTAREDOXIN-LIKE PROTEIN NRDH"/>
    <property type="match status" value="1"/>
</dbReference>
<dbReference type="NCBIfam" id="TIGR02196">
    <property type="entry name" value="GlrX_YruB"/>
    <property type="match status" value="1"/>
</dbReference>